<feature type="transmembrane region" description="Helical" evidence="5">
    <location>
        <begin position="106"/>
        <end position="128"/>
    </location>
</feature>
<keyword evidence="3 5" id="KW-1133">Transmembrane helix</keyword>
<reference evidence="6" key="1">
    <citation type="submission" date="2018-05" db="EMBL/GenBank/DDBJ databases">
        <authorList>
            <person name="Lanie J.A."/>
            <person name="Ng W.-L."/>
            <person name="Kazmierczak K.M."/>
            <person name="Andrzejewski T.M."/>
            <person name="Davidsen T.M."/>
            <person name="Wayne K.J."/>
            <person name="Tettelin H."/>
            <person name="Glass J.I."/>
            <person name="Rusch D."/>
            <person name="Podicherti R."/>
            <person name="Tsui H.-C.T."/>
            <person name="Winkler M.E."/>
        </authorList>
    </citation>
    <scope>NUCLEOTIDE SEQUENCE</scope>
</reference>
<protein>
    <submittedName>
        <fullName evidence="6">Uncharacterized protein</fullName>
    </submittedName>
</protein>
<evidence type="ECO:0000256" key="5">
    <source>
        <dbReference type="SAM" id="Phobius"/>
    </source>
</evidence>
<dbReference type="Gene3D" id="1.10.357.140">
    <property type="entry name" value="UbiA prenyltransferase"/>
    <property type="match status" value="1"/>
</dbReference>
<organism evidence="6">
    <name type="scientific">marine metagenome</name>
    <dbReference type="NCBI Taxonomy" id="408172"/>
    <lineage>
        <taxon>unclassified sequences</taxon>
        <taxon>metagenomes</taxon>
        <taxon>ecological metagenomes</taxon>
    </lineage>
</organism>
<dbReference type="AlphaFoldDB" id="A0A382LWC2"/>
<keyword evidence="2 5" id="KW-0812">Transmembrane</keyword>
<evidence type="ECO:0000256" key="4">
    <source>
        <dbReference type="ARBA" id="ARBA00023136"/>
    </source>
</evidence>
<dbReference type="Pfam" id="PF01040">
    <property type="entry name" value="UbiA"/>
    <property type="match status" value="1"/>
</dbReference>
<feature type="non-terminal residue" evidence="6">
    <location>
        <position position="292"/>
    </location>
</feature>
<comment type="subcellular location">
    <subcellularLocation>
        <location evidence="1">Membrane</location>
        <topology evidence="1">Multi-pass membrane protein</topology>
    </subcellularLocation>
</comment>
<name>A0A382LWC2_9ZZZZ</name>
<proteinExistence type="predicted"/>
<dbReference type="EMBL" id="UINC01089604">
    <property type="protein sequence ID" value="SVC40838.1"/>
    <property type="molecule type" value="Genomic_DNA"/>
</dbReference>
<dbReference type="CDD" id="cd13963">
    <property type="entry name" value="PT_UbiA_2"/>
    <property type="match status" value="1"/>
</dbReference>
<evidence type="ECO:0000256" key="3">
    <source>
        <dbReference type="ARBA" id="ARBA00022989"/>
    </source>
</evidence>
<accession>A0A382LWC2</accession>
<sequence length="292" mass="31711">MSEPVVSQEQEGRDHQQSPRAAEMWSLVDIGLLLRPSHWLKNVFVVMPIPFALGDGGVLDLYVLGIGLVAMCAANSAVYVFNDWVDASRDREHPVKRFRPVASKRVTETTAVMLSAGLAICAVTLAILSERGTVVSLIGSYVGLQILYCVRGKDLPLVDVFLLTSGFVIRVLLGCALVSALPSNWLLLCSSALAMFLALAKRRADIVGGLTTRHRPSLGGYSRMFLDQALSVSAGMTIIAYALYCMDGRGLLPGREFWSVPFVVFGVMEYLRLVYKTDLGDSPVDVLLSAPS</sequence>
<dbReference type="InterPro" id="IPR044878">
    <property type="entry name" value="UbiA_sf"/>
</dbReference>
<dbReference type="GO" id="GO:0016020">
    <property type="term" value="C:membrane"/>
    <property type="evidence" value="ECO:0007669"/>
    <property type="project" value="UniProtKB-SubCell"/>
</dbReference>
<evidence type="ECO:0000313" key="6">
    <source>
        <dbReference type="EMBL" id="SVC40838.1"/>
    </source>
</evidence>
<dbReference type="GO" id="GO:0016765">
    <property type="term" value="F:transferase activity, transferring alkyl or aryl (other than methyl) groups"/>
    <property type="evidence" value="ECO:0007669"/>
    <property type="project" value="InterPro"/>
</dbReference>
<evidence type="ECO:0000256" key="1">
    <source>
        <dbReference type="ARBA" id="ARBA00004141"/>
    </source>
</evidence>
<keyword evidence="4 5" id="KW-0472">Membrane</keyword>
<evidence type="ECO:0000256" key="2">
    <source>
        <dbReference type="ARBA" id="ARBA00022692"/>
    </source>
</evidence>
<gene>
    <name evidence="6" type="ORF">METZ01_LOCUS293692</name>
</gene>
<feature type="transmembrane region" description="Helical" evidence="5">
    <location>
        <begin position="61"/>
        <end position="85"/>
    </location>
</feature>
<feature type="transmembrane region" description="Helical" evidence="5">
    <location>
        <begin position="157"/>
        <end position="179"/>
    </location>
</feature>
<dbReference type="InterPro" id="IPR000537">
    <property type="entry name" value="UbiA_prenyltransferase"/>
</dbReference>